<accession>A0ACD3A5W5</accession>
<organism evidence="1 2">
    <name type="scientific">Pluteus cervinus</name>
    <dbReference type="NCBI Taxonomy" id="181527"/>
    <lineage>
        <taxon>Eukaryota</taxon>
        <taxon>Fungi</taxon>
        <taxon>Dikarya</taxon>
        <taxon>Basidiomycota</taxon>
        <taxon>Agaricomycotina</taxon>
        <taxon>Agaricomycetes</taxon>
        <taxon>Agaricomycetidae</taxon>
        <taxon>Agaricales</taxon>
        <taxon>Pluteineae</taxon>
        <taxon>Pluteaceae</taxon>
        <taxon>Pluteus</taxon>
    </lineage>
</organism>
<gene>
    <name evidence="1" type="ORF">BDN72DRAFT_937289</name>
</gene>
<proteinExistence type="predicted"/>
<evidence type="ECO:0000313" key="2">
    <source>
        <dbReference type="Proteomes" id="UP000308600"/>
    </source>
</evidence>
<sequence>MPGRHHRHDLFDGQEALLRISAKNAQTQLPYFIAYALHRTKLNEAVTYAALTLKAHFPTAKGLPGHRLFISAIMIASKVLCNDTYSNKSLWEINQMERENWELNVDTAVLGGFKDKVSQDFSSDKPPNQYPKYDVAMMSKRSARVQSSQSATPLPDPSTTTNAIPNFGSRNSTPSKLQSQSRSSSYDSPTTPDTPSPSLSNSTSPTTSPEPLTPRSTDDCNARIHGQDQSPRFSCVPKMSTTHPLKMKMFAQTVGTTW</sequence>
<name>A0ACD3A5W5_9AGAR</name>
<dbReference type="EMBL" id="ML208699">
    <property type="protein sequence ID" value="TFK61063.1"/>
    <property type="molecule type" value="Genomic_DNA"/>
</dbReference>
<keyword evidence="2" id="KW-1185">Reference proteome</keyword>
<evidence type="ECO:0000313" key="1">
    <source>
        <dbReference type="EMBL" id="TFK61063.1"/>
    </source>
</evidence>
<protein>
    <submittedName>
        <fullName evidence="1">Uncharacterized protein</fullName>
    </submittedName>
</protein>
<dbReference type="Proteomes" id="UP000308600">
    <property type="component" value="Unassembled WGS sequence"/>
</dbReference>
<reference evidence="1 2" key="1">
    <citation type="journal article" date="2019" name="Nat. Ecol. Evol.">
        <title>Megaphylogeny resolves global patterns of mushroom evolution.</title>
        <authorList>
            <person name="Varga T."/>
            <person name="Krizsan K."/>
            <person name="Foldi C."/>
            <person name="Dima B."/>
            <person name="Sanchez-Garcia M."/>
            <person name="Sanchez-Ramirez S."/>
            <person name="Szollosi G.J."/>
            <person name="Szarkandi J.G."/>
            <person name="Papp V."/>
            <person name="Albert L."/>
            <person name="Andreopoulos W."/>
            <person name="Angelini C."/>
            <person name="Antonin V."/>
            <person name="Barry K.W."/>
            <person name="Bougher N.L."/>
            <person name="Buchanan P."/>
            <person name="Buyck B."/>
            <person name="Bense V."/>
            <person name="Catcheside P."/>
            <person name="Chovatia M."/>
            <person name="Cooper J."/>
            <person name="Damon W."/>
            <person name="Desjardin D."/>
            <person name="Finy P."/>
            <person name="Geml J."/>
            <person name="Haridas S."/>
            <person name="Hughes K."/>
            <person name="Justo A."/>
            <person name="Karasinski D."/>
            <person name="Kautmanova I."/>
            <person name="Kiss B."/>
            <person name="Kocsube S."/>
            <person name="Kotiranta H."/>
            <person name="LaButti K.M."/>
            <person name="Lechner B.E."/>
            <person name="Liimatainen K."/>
            <person name="Lipzen A."/>
            <person name="Lukacs Z."/>
            <person name="Mihaltcheva S."/>
            <person name="Morgado L.N."/>
            <person name="Niskanen T."/>
            <person name="Noordeloos M.E."/>
            <person name="Ohm R.A."/>
            <person name="Ortiz-Santana B."/>
            <person name="Ovrebo C."/>
            <person name="Racz N."/>
            <person name="Riley R."/>
            <person name="Savchenko A."/>
            <person name="Shiryaev A."/>
            <person name="Soop K."/>
            <person name="Spirin V."/>
            <person name="Szebenyi C."/>
            <person name="Tomsovsky M."/>
            <person name="Tulloss R.E."/>
            <person name="Uehling J."/>
            <person name="Grigoriev I.V."/>
            <person name="Vagvolgyi C."/>
            <person name="Papp T."/>
            <person name="Martin F.M."/>
            <person name="Miettinen O."/>
            <person name="Hibbett D.S."/>
            <person name="Nagy L.G."/>
        </authorList>
    </citation>
    <scope>NUCLEOTIDE SEQUENCE [LARGE SCALE GENOMIC DNA]</scope>
    <source>
        <strain evidence="1 2">NL-1719</strain>
    </source>
</reference>